<dbReference type="Proteomes" id="UP000026913">
    <property type="component" value="Chromosome"/>
</dbReference>
<dbReference type="HOGENOM" id="CLU_086594_0_1_6"/>
<dbReference type="Pfam" id="PF09836">
    <property type="entry name" value="DUF2063"/>
    <property type="match status" value="1"/>
</dbReference>
<accession>A0A024E8Z8</accession>
<dbReference type="AlphaFoldDB" id="A0A024E8Z8"/>
<evidence type="ECO:0000259" key="1">
    <source>
        <dbReference type="Pfam" id="PF09836"/>
    </source>
</evidence>
<evidence type="ECO:0000313" key="3">
    <source>
        <dbReference type="Proteomes" id="UP000026913"/>
    </source>
</evidence>
<dbReference type="RefSeq" id="WP_042932931.1">
    <property type="nucleotide sequence ID" value="NZ_CP005960.1"/>
</dbReference>
<proteinExistence type="predicted"/>
<name>A0A024E8Z8_9PSED</name>
<feature type="domain" description="Putative DNA-binding" evidence="1">
    <location>
        <begin position="5"/>
        <end position="94"/>
    </location>
</feature>
<sequence length="253" mass="27025">MSNHADFAAALLDPERPCPDGLLSVNGADPASRFAVYRNNVQASLINALADSYPVVVQLVGDEFFRAMAGVHVHGSPPRSPLMNDYGHDFAAFIEGFAPAASVPYLADVARLERLRVIAYHAADAQPLEHEQIAAALADPQALSELTVELHPSLNLLSSAFAVVAIWAAHQQETTLAGIDLSQGQHALVLRNGLDVEVFAIDQGASAFIQNLQNSQSLMQALEAAPAFDLSQTLALLISRNAITHLHNNKVSP</sequence>
<dbReference type="InterPro" id="IPR018640">
    <property type="entry name" value="DUF2063"/>
</dbReference>
<organism evidence="2 3">
    <name type="scientific">Pseudomonas mandelii JR-1</name>
    <dbReference type="NCBI Taxonomy" id="1147786"/>
    <lineage>
        <taxon>Bacteria</taxon>
        <taxon>Pseudomonadati</taxon>
        <taxon>Pseudomonadota</taxon>
        <taxon>Gammaproteobacteria</taxon>
        <taxon>Pseudomonadales</taxon>
        <taxon>Pseudomonadaceae</taxon>
        <taxon>Pseudomonas</taxon>
    </lineage>
</organism>
<evidence type="ECO:0000313" key="2">
    <source>
        <dbReference type="EMBL" id="AHZ69252.1"/>
    </source>
</evidence>
<reference evidence="2 3" key="1">
    <citation type="journal article" date="2012" name="J. Bacteriol.">
        <title>Genome sequence of cold-adapted Pseudomonas mandelii strain JR-1.</title>
        <authorList>
            <person name="Jang S.H."/>
            <person name="Kim J."/>
            <person name="Kim J."/>
            <person name="Hong S."/>
            <person name="Lee C."/>
        </authorList>
    </citation>
    <scope>NUCLEOTIDE SEQUENCE [LARGE SCALE GENOMIC DNA]</scope>
    <source>
        <strain evidence="2 3">JR-1</strain>
    </source>
</reference>
<dbReference type="KEGG" id="pman:OU5_2173"/>
<dbReference type="Gene3D" id="1.10.150.690">
    <property type="entry name" value="DUF2063"/>
    <property type="match status" value="1"/>
</dbReference>
<protein>
    <recommendedName>
        <fullName evidence="1">Putative DNA-binding domain-containing protein</fullName>
    </recommendedName>
</protein>
<dbReference type="EMBL" id="CP005960">
    <property type="protein sequence ID" value="AHZ69252.1"/>
    <property type="molecule type" value="Genomic_DNA"/>
</dbReference>
<gene>
    <name evidence="2" type="ORF">OU5_2173</name>
</gene>
<dbReference type="InterPro" id="IPR044922">
    <property type="entry name" value="DUF2063_N_sf"/>
</dbReference>
<dbReference type="OrthoDB" id="4146344at2"/>